<protein>
    <submittedName>
        <fullName evidence="3">Uncharacterized protein</fullName>
    </submittedName>
</protein>
<evidence type="ECO:0000256" key="2">
    <source>
        <dbReference type="SAM" id="Phobius"/>
    </source>
</evidence>
<feature type="compositionally biased region" description="Basic residues" evidence="1">
    <location>
        <begin position="74"/>
        <end position="88"/>
    </location>
</feature>
<dbReference type="EMBL" id="BJHX01000001">
    <property type="protein sequence ID" value="GDY65866.1"/>
    <property type="molecule type" value="Genomic_DNA"/>
</dbReference>
<evidence type="ECO:0000313" key="4">
    <source>
        <dbReference type="Proteomes" id="UP000302139"/>
    </source>
</evidence>
<keyword evidence="2" id="KW-0812">Transmembrane</keyword>
<keyword evidence="2" id="KW-0472">Membrane</keyword>
<organism evidence="3 4">
    <name type="scientific">Streptomyces avermitilis</name>
    <dbReference type="NCBI Taxonomy" id="33903"/>
    <lineage>
        <taxon>Bacteria</taxon>
        <taxon>Bacillati</taxon>
        <taxon>Actinomycetota</taxon>
        <taxon>Actinomycetes</taxon>
        <taxon>Kitasatosporales</taxon>
        <taxon>Streptomycetaceae</taxon>
        <taxon>Streptomyces</taxon>
    </lineage>
</organism>
<feature type="transmembrane region" description="Helical" evidence="2">
    <location>
        <begin position="15"/>
        <end position="35"/>
    </location>
</feature>
<comment type="caution">
    <text evidence="3">The sequence shown here is derived from an EMBL/GenBank/DDBJ whole genome shotgun (WGS) entry which is preliminary data.</text>
</comment>
<proteinExistence type="predicted"/>
<dbReference type="AlphaFoldDB" id="A0A4D4M219"/>
<reference evidence="3 4" key="1">
    <citation type="submission" date="2019-04" db="EMBL/GenBank/DDBJ databases">
        <title>Draft genome sequences of Streptomyces avermitilis NBRC 14893.</title>
        <authorList>
            <person name="Komaki H."/>
            <person name="Tamura T."/>
            <person name="Hosoyama A."/>
        </authorList>
    </citation>
    <scope>NUCLEOTIDE SEQUENCE [LARGE SCALE GENOMIC DNA]</scope>
    <source>
        <strain evidence="3 4">NBRC 14893</strain>
    </source>
</reference>
<keyword evidence="2" id="KW-1133">Transmembrane helix</keyword>
<feature type="region of interest" description="Disordered" evidence="1">
    <location>
        <begin position="74"/>
        <end position="102"/>
    </location>
</feature>
<name>A0A4D4M219_STRAX</name>
<evidence type="ECO:0000256" key="1">
    <source>
        <dbReference type="SAM" id="MobiDB-lite"/>
    </source>
</evidence>
<evidence type="ECO:0000313" key="3">
    <source>
        <dbReference type="EMBL" id="GDY65866.1"/>
    </source>
</evidence>
<sequence>MHSLTALSEGGKRRVARFVLAAGAVGLVVVFVCGYGRGWVNNPHHASPPRTIEYPHWLSAESSPGSQWAVRMARGRHGGGRGGGRPKHLAGGQFAVSGAAGE</sequence>
<dbReference type="Proteomes" id="UP000302139">
    <property type="component" value="Unassembled WGS sequence"/>
</dbReference>
<accession>A0A4D4M219</accession>
<gene>
    <name evidence="3" type="ORF">SAV14893_052590</name>
</gene>